<comment type="caution">
    <text evidence="2">The sequence shown here is derived from an EMBL/GenBank/DDBJ whole genome shotgun (WGS) entry which is preliminary data.</text>
</comment>
<dbReference type="EMBL" id="JYDP01000051">
    <property type="protein sequence ID" value="KRZ11274.1"/>
    <property type="molecule type" value="Genomic_DNA"/>
</dbReference>
<dbReference type="Proteomes" id="UP000055024">
    <property type="component" value="Unassembled WGS sequence"/>
</dbReference>
<reference evidence="2 3" key="1">
    <citation type="submission" date="2015-01" db="EMBL/GenBank/DDBJ databases">
        <title>Evolution of Trichinella species and genotypes.</title>
        <authorList>
            <person name="Korhonen P.K."/>
            <person name="Edoardo P."/>
            <person name="Giuseppe L.R."/>
            <person name="Gasser R.B."/>
        </authorList>
    </citation>
    <scope>NUCLEOTIDE SEQUENCE [LARGE SCALE GENOMIC DNA]</scope>
    <source>
        <strain evidence="2">ISS1029</strain>
    </source>
</reference>
<feature type="region of interest" description="Disordered" evidence="1">
    <location>
        <begin position="1"/>
        <end position="36"/>
    </location>
</feature>
<feature type="region of interest" description="Disordered" evidence="1">
    <location>
        <begin position="108"/>
        <end position="128"/>
    </location>
</feature>
<name>A0A0V1HL58_9BILA</name>
<evidence type="ECO:0000313" key="3">
    <source>
        <dbReference type="Proteomes" id="UP000055024"/>
    </source>
</evidence>
<sequence>MSSSKRVGGRKANSDGDGPDENSKADAPAVTERPGLPGTLSCYNATRLGCSIYQRHSIKTALQCRFLTGTFNSHGSEADGGESDERGMTGKYRFPLYCHHLVTPLGGGRRLTRRSNKSDYGQQKRGDRRRHPNACVACFKARVYSKVG</sequence>
<organism evidence="2 3">
    <name type="scientific">Trichinella zimbabwensis</name>
    <dbReference type="NCBI Taxonomy" id="268475"/>
    <lineage>
        <taxon>Eukaryota</taxon>
        <taxon>Metazoa</taxon>
        <taxon>Ecdysozoa</taxon>
        <taxon>Nematoda</taxon>
        <taxon>Enoplea</taxon>
        <taxon>Dorylaimia</taxon>
        <taxon>Trichinellida</taxon>
        <taxon>Trichinellidae</taxon>
        <taxon>Trichinella</taxon>
    </lineage>
</organism>
<evidence type="ECO:0000256" key="1">
    <source>
        <dbReference type="SAM" id="MobiDB-lite"/>
    </source>
</evidence>
<dbReference type="AlphaFoldDB" id="A0A0V1HL58"/>
<evidence type="ECO:0000313" key="2">
    <source>
        <dbReference type="EMBL" id="KRZ11274.1"/>
    </source>
</evidence>
<accession>A0A0V1HL58</accession>
<keyword evidence="3" id="KW-1185">Reference proteome</keyword>
<proteinExistence type="predicted"/>
<gene>
    <name evidence="2" type="ORF">T11_3808</name>
</gene>
<protein>
    <submittedName>
        <fullName evidence="2">Uncharacterized protein</fullName>
    </submittedName>
</protein>